<dbReference type="SMART" id="SM00342">
    <property type="entry name" value="HTH_ARAC"/>
    <property type="match status" value="1"/>
</dbReference>
<dbReference type="SUPFAM" id="SSF46689">
    <property type="entry name" value="Homeodomain-like"/>
    <property type="match status" value="1"/>
</dbReference>
<dbReference type="STRING" id="35752.SAMN05421541_104153"/>
<reference evidence="5 6" key="1">
    <citation type="submission" date="2016-10" db="EMBL/GenBank/DDBJ databases">
        <authorList>
            <person name="de Groot N.N."/>
        </authorList>
    </citation>
    <scope>NUCLEOTIDE SEQUENCE [LARGE SCALE GENOMIC DNA]</scope>
    <source>
        <strain evidence="5 6">DSM 43019</strain>
    </source>
</reference>
<evidence type="ECO:0000256" key="2">
    <source>
        <dbReference type="ARBA" id="ARBA00023125"/>
    </source>
</evidence>
<dbReference type="AlphaFoldDB" id="A0A1I2E3I4"/>
<sequence length="344" mass="37619">MATVRAAGIRGFAEVVRELGADPEPMVRAAGLDVAVLDHDDLPIEQSRLAALLQRAADDLECPDLGLRMAARHGLDTLGPLAVMLANCRTGADALAATERYLTVHSDALHVDRTTDPDGEPGVLALRYRGHPQGPPPVQALDAGIGFLHRALCLLFGDGYGLAGVRLSYRPAADPACYRRFYRAPVRFGAPESLLRVPDRLLTRPVAGAHEDLRDRAEAYLRTLLIDADDMTGRISTVVDGMLVFGAVPMEAVARALALHPRTLQRRLAAQGTTFARIVDNIRRDRARHYLTETTMPFGAVSARLGFAEQATFSRACHRWWGVPPRRVRATRPRARARHDRATA</sequence>
<organism evidence="5 6">
    <name type="scientific">Actinoplanes philippinensis</name>
    <dbReference type="NCBI Taxonomy" id="35752"/>
    <lineage>
        <taxon>Bacteria</taxon>
        <taxon>Bacillati</taxon>
        <taxon>Actinomycetota</taxon>
        <taxon>Actinomycetes</taxon>
        <taxon>Micromonosporales</taxon>
        <taxon>Micromonosporaceae</taxon>
        <taxon>Actinoplanes</taxon>
    </lineage>
</organism>
<keyword evidence="1" id="KW-0805">Transcription regulation</keyword>
<dbReference type="InterPro" id="IPR032687">
    <property type="entry name" value="AraC-type_N"/>
</dbReference>
<proteinExistence type="predicted"/>
<evidence type="ECO:0000256" key="3">
    <source>
        <dbReference type="ARBA" id="ARBA00023163"/>
    </source>
</evidence>
<evidence type="ECO:0000256" key="1">
    <source>
        <dbReference type="ARBA" id="ARBA00023015"/>
    </source>
</evidence>
<dbReference type="OrthoDB" id="5241536at2"/>
<gene>
    <name evidence="5" type="ORF">SAMN05421541_104153</name>
</gene>
<keyword evidence="2 5" id="KW-0238">DNA-binding</keyword>
<dbReference type="Pfam" id="PF12625">
    <property type="entry name" value="Arabinose_bd"/>
    <property type="match status" value="1"/>
</dbReference>
<dbReference type="GO" id="GO:0000976">
    <property type="term" value="F:transcription cis-regulatory region binding"/>
    <property type="evidence" value="ECO:0007669"/>
    <property type="project" value="TreeGrafter"/>
</dbReference>
<dbReference type="PANTHER" id="PTHR47894">
    <property type="entry name" value="HTH-TYPE TRANSCRIPTIONAL REGULATOR GADX"/>
    <property type="match status" value="1"/>
</dbReference>
<dbReference type="InterPro" id="IPR018060">
    <property type="entry name" value="HTH_AraC"/>
</dbReference>
<evidence type="ECO:0000313" key="5">
    <source>
        <dbReference type="EMBL" id="SFE87196.1"/>
    </source>
</evidence>
<dbReference type="PANTHER" id="PTHR47894:SF4">
    <property type="entry name" value="HTH-TYPE TRANSCRIPTIONAL REGULATOR GADX"/>
    <property type="match status" value="1"/>
</dbReference>
<feature type="domain" description="HTH araC/xylS-type" evidence="4">
    <location>
        <begin position="233"/>
        <end position="331"/>
    </location>
</feature>
<evidence type="ECO:0000313" key="6">
    <source>
        <dbReference type="Proteomes" id="UP000199645"/>
    </source>
</evidence>
<dbReference type="GO" id="GO:0003700">
    <property type="term" value="F:DNA-binding transcription factor activity"/>
    <property type="evidence" value="ECO:0007669"/>
    <property type="project" value="InterPro"/>
</dbReference>
<keyword evidence="6" id="KW-1185">Reference proteome</keyword>
<dbReference type="EMBL" id="FONV01000004">
    <property type="protein sequence ID" value="SFE87196.1"/>
    <property type="molecule type" value="Genomic_DNA"/>
</dbReference>
<dbReference type="Pfam" id="PF12833">
    <property type="entry name" value="HTH_18"/>
    <property type="match status" value="1"/>
</dbReference>
<name>A0A1I2E3I4_9ACTN</name>
<dbReference type="Proteomes" id="UP000199645">
    <property type="component" value="Unassembled WGS sequence"/>
</dbReference>
<dbReference type="GO" id="GO:0005829">
    <property type="term" value="C:cytosol"/>
    <property type="evidence" value="ECO:0007669"/>
    <property type="project" value="TreeGrafter"/>
</dbReference>
<keyword evidence="3" id="KW-0804">Transcription</keyword>
<dbReference type="PROSITE" id="PS01124">
    <property type="entry name" value="HTH_ARAC_FAMILY_2"/>
    <property type="match status" value="1"/>
</dbReference>
<protein>
    <submittedName>
        <fullName evidence="5">AraC-type DNA-binding protein</fullName>
    </submittedName>
</protein>
<accession>A0A1I2E3I4</accession>
<dbReference type="InterPro" id="IPR009057">
    <property type="entry name" value="Homeodomain-like_sf"/>
</dbReference>
<dbReference type="RefSeq" id="WP_093612776.1">
    <property type="nucleotide sequence ID" value="NZ_BOMT01000034.1"/>
</dbReference>
<evidence type="ECO:0000259" key="4">
    <source>
        <dbReference type="PROSITE" id="PS01124"/>
    </source>
</evidence>
<dbReference type="Gene3D" id="1.10.10.60">
    <property type="entry name" value="Homeodomain-like"/>
    <property type="match status" value="1"/>
</dbReference>